<dbReference type="AlphaFoldDB" id="A0AAP0QQU6"/>
<dbReference type="Proteomes" id="UP001428341">
    <property type="component" value="Unassembled WGS sequence"/>
</dbReference>
<dbReference type="Pfam" id="PF23551">
    <property type="entry name" value="Zn_ribbon_20"/>
    <property type="match status" value="1"/>
</dbReference>
<protein>
    <recommendedName>
        <fullName evidence="2">J domain-containing protein</fullName>
    </recommendedName>
</protein>
<dbReference type="InterPro" id="IPR056988">
    <property type="entry name" value="Zn_ribbon_pln"/>
</dbReference>
<reference evidence="3 4" key="1">
    <citation type="submission" date="2024-05" db="EMBL/GenBank/DDBJ databases">
        <title>Haplotype-resolved chromosome-level genome assembly of Huyou (Citrus changshanensis).</title>
        <authorList>
            <person name="Miao C."/>
            <person name="Chen W."/>
            <person name="Wu Y."/>
            <person name="Wang L."/>
            <person name="Zhao S."/>
            <person name="Grierson D."/>
            <person name="Xu C."/>
            <person name="Chen K."/>
        </authorList>
    </citation>
    <scope>NUCLEOTIDE SEQUENCE [LARGE SCALE GENOMIC DNA]</scope>
    <source>
        <strain evidence="3">01-14</strain>
        <tissue evidence="3">Leaf</tissue>
    </source>
</reference>
<dbReference type="Gene3D" id="1.10.287.110">
    <property type="entry name" value="DnaJ domain"/>
    <property type="match status" value="1"/>
</dbReference>
<dbReference type="SMART" id="SM00271">
    <property type="entry name" value="DnaJ"/>
    <property type="match status" value="1"/>
</dbReference>
<gene>
    <name evidence="3" type="ORF">WN944_007929</name>
</gene>
<dbReference type="EMBL" id="JBCGBO010000003">
    <property type="protein sequence ID" value="KAK9215923.1"/>
    <property type="molecule type" value="Genomic_DNA"/>
</dbReference>
<feature type="region of interest" description="Disordered" evidence="1">
    <location>
        <begin position="147"/>
        <end position="177"/>
    </location>
</feature>
<evidence type="ECO:0000259" key="2">
    <source>
        <dbReference type="PROSITE" id="PS50076"/>
    </source>
</evidence>
<feature type="compositionally biased region" description="Gly residues" evidence="1">
    <location>
        <begin position="273"/>
        <end position="289"/>
    </location>
</feature>
<dbReference type="PRINTS" id="PR00625">
    <property type="entry name" value="JDOMAIN"/>
</dbReference>
<evidence type="ECO:0000313" key="3">
    <source>
        <dbReference type="EMBL" id="KAK9215923.1"/>
    </source>
</evidence>
<sequence length="318" mass="35268">MEPNSNRAEAERLLGVAEKLLNQRDLNGSKEFAILAQETEPLLEGSDQILAVVDVLLAAEKRVNNHHDWYSILQIDRRTDDQDLIKKQYRKLALLLHPDKNKYPFADQAFTLVVDAWGVLSDTRKKTPYDHELSLFTKIDLTTHSDSMHQSNKLPVRRSQRPSSNTKRPSNARGVDGEDQRARLSSFWTACPYCYILYEYPRVYENCCLRCENCKRGFHAALVPNLPPLVSGKDAYYCCWGFFPLGFVAGNSENGGVPTSGFPNWMPPLFTGGNGGGGGGGDAGAGGADVEGRAKVDGNVERVATGARKRGRPRKNPL</sequence>
<comment type="caution">
    <text evidence="3">The sequence shown here is derived from an EMBL/GenBank/DDBJ whole genome shotgun (WGS) entry which is preliminary data.</text>
</comment>
<feature type="region of interest" description="Disordered" evidence="1">
    <location>
        <begin position="273"/>
        <end position="318"/>
    </location>
</feature>
<dbReference type="SUPFAM" id="SSF46565">
    <property type="entry name" value="Chaperone J-domain"/>
    <property type="match status" value="1"/>
</dbReference>
<feature type="domain" description="J" evidence="2">
    <location>
        <begin position="68"/>
        <end position="133"/>
    </location>
</feature>
<dbReference type="Pfam" id="PF00226">
    <property type="entry name" value="DnaJ"/>
    <property type="match status" value="1"/>
</dbReference>
<evidence type="ECO:0000256" key="1">
    <source>
        <dbReference type="SAM" id="MobiDB-lite"/>
    </source>
</evidence>
<organism evidence="3 4">
    <name type="scientific">Citrus x changshan-huyou</name>
    <dbReference type="NCBI Taxonomy" id="2935761"/>
    <lineage>
        <taxon>Eukaryota</taxon>
        <taxon>Viridiplantae</taxon>
        <taxon>Streptophyta</taxon>
        <taxon>Embryophyta</taxon>
        <taxon>Tracheophyta</taxon>
        <taxon>Spermatophyta</taxon>
        <taxon>Magnoliopsida</taxon>
        <taxon>eudicotyledons</taxon>
        <taxon>Gunneridae</taxon>
        <taxon>Pentapetalae</taxon>
        <taxon>rosids</taxon>
        <taxon>malvids</taxon>
        <taxon>Sapindales</taxon>
        <taxon>Rutaceae</taxon>
        <taxon>Aurantioideae</taxon>
        <taxon>Citrus</taxon>
    </lineage>
</organism>
<dbReference type="InterPro" id="IPR053052">
    <property type="entry name" value="Imprinting_Balance_Reg"/>
</dbReference>
<evidence type="ECO:0000313" key="4">
    <source>
        <dbReference type="Proteomes" id="UP001428341"/>
    </source>
</evidence>
<feature type="compositionally biased region" description="Basic and acidic residues" evidence="1">
    <location>
        <begin position="290"/>
        <end position="300"/>
    </location>
</feature>
<feature type="compositionally biased region" description="Basic residues" evidence="1">
    <location>
        <begin position="307"/>
        <end position="318"/>
    </location>
</feature>
<dbReference type="PANTHER" id="PTHR45496:SF1">
    <property type="entry name" value="CHAPERONE DNAJ-DOMAIN SUPERFAMILY PROTEIN"/>
    <property type="match status" value="1"/>
</dbReference>
<dbReference type="PROSITE" id="PS50076">
    <property type="entry name" value="DNAJ_2"/>
    <property type="match status" value="1"/>
</dbReference>
<dbReference type="InterPro" id="IPR001623">
    <property type="entry name" value="DnaJ_domain"/>
</dbReference>
<proteinExistence type="predicted"/>
<name>A0AAP0QQU6_9ROSI</name>
<dbReference type="PANTHER" id="PTHR45496">
    <property type="entry name" value="CHAPERONE DNAJ-DOMAIN SUPERFAMILY PROTEIN"/>
    <property type="match status" value="1"/>
</dbReference>
<keyword evidence="4" id="KW-1185">Reference proteome</keyword>
<dbReference type="CDD" id="cd06257">
    <property type="entry name" value="DnaJ"/>
    <property type="match status" value="1"/>
</dbReference>
<accession>A0AAP0QQU6</accession>
<dbReference type="InterPro" id="IPR036869">
    <property type="entry name" value="J_dom_sf"/>
</dbReference>